<dbReference type="PANTHER" id="PTHR31260:SF32">
    <property type="match status" value="1"/>
</dbReference>
<evidence type="ECO:0000313" key="2">
    <source>
        <dbReference type="Proteomes" id="UP000682877"/>
    </source>
</evidence>
<reference evidence="1" key="1">
    <citation type="submission" date="2021-01" db="EMBL/GenBank/DDBJ databases">
        <authorList>
            <person name="Bezrukov I."/>
        </authorList>
    </citation>
    <scope>NUCLEOTIDE SEQUENCE</scope>
</reference>
<sequence>MADTLRRMLESGKLTDEQCLSFLRGLDFDKEAKVVGGCTSEITPVHSREREKKAIQGTNEEEEAVDNRKSLRQLLDIRKLSGEDRYFIIRQLDEEGLVVDTRYLCQIADTQGFDFDPDVPIPRLKGISPFYFGENEEQPPAEMVLYGRLGVHWFNFEQKRKLEFIRIPKLNTEHPFSFSYFITVEVKDVDAAAADSLTLQTLVRRPFFPHMKLYMERCRIKPTKAERDPEFNIFHAYVVDEFYQGCMPTFLSELPEEADDDDGVRFYEVQAKDIDNNDWLRLYTEFALFQVCEAGSHSFLPKEMKIKKILVETLETHTEPSLKLESLNAIFHISFRANSCDYTSVVRRTTDWIPGHMFLEVENFSREVPS</sequence>
<dbReference type="AlphaFoldDB" id="A0A8S1ZWE0"/>
<keyword evidence="2" id="KW-1185">Reference proteome</keyword>
<dbReference type="EMBL" id="LR999453">
    <property type="protein sequence ID" value="CAE5967965.1"/>
    <property type="molecule type" value="Genomic_DNA"/>
</dbReference>
<dbReference type="PANTHER" id="PTHR31260">
    <property type="entry name" value="CYSTATIN/MONELLIN SUPERFAMILY PROTEIN"/>
    <property type="match status" value="1"/>
</dbReference>
<proteinExistence type="predicted"/>
<protein>
    <submittedName>
        <fullName evidence="1">Uncharacterized protein</fullName>
    </submittedName>
</protein>
<accession>A0A8S1ZWE0</accession>
<dbReference type="NCBIfam" id="TIGR01572">
    <property type="entry name" value="A_thl_para_3677"/>
    <property type="match status" value="1"/>
</dbReference>
<gene>
    <name evidence="1" type="ORF">AARE701A_LOCUS7707</name>
</gene>
<evidence type="ECO:0000313" key="1">
    <source>
        <dbReference type="EMBL" id="CAE5967965.1"/>
    </source>
</evidence>
<dbReference type="Proteomes" id="UP000682877">
    <property type="component" value="Chromosome 3"/>
</dbReference>
<name>A0A8S1ZWE0_ARAAE</name>
<dbReference type="InterPro" id="IPR006462">
    <property type="entry name" value="MS5"/>
</dbReference>
<dbReference type="Pfam" id="PF04776">
    <property type="entry name" value="protein_MS5"/>
    <property type="match status" value="1"/>
</dbReference>
<organism evidence="1 2">
    <name type="scientific">Arabidopsis arenosa</name>
    <name type="common">Sand rock-cress</name>
    <name type="synonym">Cardaminopsis arenosa</name>
    <dbReference type="NCBI Taxonomy" id="38785"/>
    <lineage>
        <taxon>Eukaryota</taxon>
        <taxon>Viridiplantae</taxon>
        <taxon>Streptophyta</taxon>
        <taxon>Embryophyta</taxon>
        <taxon>Tracheophyta</taxon>
        <taxon>Spermatophyta</taxon>
        <taxon>Magnoliopsida</taxon>
        <taxon>eudicotyledons</taxon>
        <taxon>Gunneridae</taxon>
        <taxon>Pentapetalae</taxon>
        <taxon>rosids</taxon>
        <taxon>malvids</taxon>
        <taxon>Brassicales</taxon>
        <taxon>Brassicaceae</taxon>
        <taxon>Camelineae</taxon>
        <taxon>Arabidopsis</taxon>
    </lineage>
</organism>